<dbReference type="KEGG" id="haby:HLVA_07170"/>
<feature type="domain" description="STAS" evidence="1">
    <location>
        <begin position="47"/>
        <end position="105"/>
    </location>
</feature>
<dbReference type="AlphaFoldDB" id="A0AAU9D6H4"/>
<dbReference type="Pfam" id="PF01740">
    <property type="entry name" value="STAS"/>
    <property type="match status" value="1"/>
</dbReference>
<dbReference type="RefSeq" id="WP_307905083.1">
    <property type="nucleotide sequence ID" value="NZ_AP027059.1"/>
</dbReference>
<dbReference type="InterPro" id="IPR036513">
    <property type="entry name" value="STAS_dom_sf"/>
</dbReference>
<sequence length="105" mass="12307">MNNGNKIKVEIKGNRGYIILDQNMSSREIRDLRKVFEELEQKDIIDIYIDMNKVYHIDSSGIGIFVMYLKKLKEKNGNLSLISPTEDIKRILKLVNLISYFDIIE</sequence>
<dbReference type="EMBL" id="AP027059">
    <property type="protein sequence ID" value="BDU50148.1"/>
    <property type="molecule type" value="Genomic_DNA"/>
</dbReference>
<dbReference type="PROSITE" id="PS50801">
    <property type="entry name" value="STAS"/>
    <property type="match status" value="1"/>
</dbReference>
<dbReference type="InterPro" id="IPR002645">
    <property type="entry name" value="STAS_dom"/>
</dbReference>
<reference evidence="2 3" key="1">
    <citation type="submission" date="2022-11" db="EMBL/GenBank/DDBJ databases">
        <title>Haliovirga abyssi gen. nov., sp. nov., a mesophilic fermentative bacterium isolated from the Iheya North hydrothermal field and the proposal of Haliovirgaceae fam. nov.</title>
        <authorList>
            <person name="Miyazaki U."/>
            <person name="Tame A."/>
            <person name="Miyazaki J."/>
            <person name="Takai K."/>
            <person name="Sawayama S."/>
            <person name="Kitajima M."/>
            <person name="Okamoto A."/>
            <person name="Nakagawa S."/>
        </authorList>
    </citation>
    <scope>NUCLEOTIDE SEQUENCE [LARGE SCALE GENOMIC DNA]</scope>
    <source>
        <strain evidence="2 3">IC12</strain>
    </source>
</reference>
<accession>A0AAU9D6H4</accession>
<keyword evidence="3" id="KW-1185">Reference proteome</keyword>
<protein>
    <recommendedName>
        <fullName evidence="1">STAS domain-containing protein</fullName>
    </recommendedName>
</protein>
<dbReference type="SUPFAM" id="SSF52091">
    <property type="entry name" value="SpoIIaa-like"/>
    <property type="match status" value="1"/>
</dbReference>
<proteinExistence type="predicted"/>
<dbReference type="PANTHER" id="PTHR33495">
    <property type="entry name" value="ANTI-SIGMA FACTOR ANTAGONIST TM_1081-RELATED-RELATED"/>
    <property type="match status" value="1"/>
</dbReference>
<dbReference type="GO" id="GO:0043856">
    <property type="term" value="F:anti-sigma factor antagonist activity"/>
    <property type="evidence" value="ECO:0007669"/>
    <property type="project" value="TreeGrafter"/>
</dbReference>
<name>A0AAU9D6H4_9FUSO</name>
<evidence type="ECO:0000259" key="1">
    <source>
        <dbReference type="PROSITE" id="PS50801"/>
    </source>
</evidence>
<evidence type="ECO:0000313" key="2">
    <source>
        <dbReference type="EMBL" id="BDU50148.1"/>
    </source>
</evidence>
<gene>
    <name evidence="2" type="ORF">HLVA_07170</name>
</gene>
<organism evidence="2 3">
    <name type="scientific">Haliovirga abyssi</name>
    <dbReference type="NCBI Taxonomy" id="2996794"/>
    <lineage>
        <taxon>Bacteria</taxon>
        <taxon>Fusobacteriati</taxon>
        <taxon>Fusobacteriota</taxon>
        <taxon>Fusobacteriia</taxon>
        <taxon>Fusobacteriales</taxon>
        <taxon>Haliovirgaceae</taxon>
        <taxon>Haliovirga</taxon>
    </lineage>
</organism>
<dbReference type="Proteomes" id="UP001321582">
    <property type="component" value="Chromosome"/>
</dbReference>
<dbReference type="CDD" id="cd07043">
    <property type="entry name" value="STAS_anti-anti-sigma_factors"/>
    <property type="match status" value="1"/>
</dbReference>
<dbReference type="Gene3D" id="3.30.750.24">
    <property type="entry name" value="STAS domain"/>
    <property type="match status" value="1"/>
</dbReference>
<evidence type="ECO:0000313" key="3">
    <source>
        <dbReference type="Proteomes" id="UP001321582"/>
    </source>
</evidence>